<accession>T1ITR1</accession>
<evidence type="ECO:0000256" key="4">
    <source>
        <dbReference type="ARBA" id="ARBA00022989"/>
    </source>
</evidence>
<proteinExistence type="inferred from homology"/>
<feature type="signal peptide" evidence="16">
    <location>
        <begin position="1"/>
        <end position="23"/>
    </location>
</feature>
<dbReference type="PANTHER" id="PTHR21347:SF0">
    <property type="entry name" value="LIPID SCRAMBLASE CLPTM1L"/>
    <property type="match status" value="1"/>
</dbReference>
<comment type="catalytic activity">
    <reaction evidence="6">
        <text>a 1,2-diacyl-sn-glycero-3-phosphoethanolamine(in) = a 1,2-diacyl-sn-glycero-3-phosphoethanolamine(out)</text>
        <dbReference type="Rhea" id="RHEA:38895"/>
        <dbReference type="ChEBI" id="CHEBI:64612"/>
    </reaction>
</comment>
<dbReference type="OMA" id="TTMWRAF"/>
<dbReference type="Proteomes" id="UP000014500">
    <property type="component" value="Unassembled WGS sequence"/>
</dbReference>
<dbReference type="STRING" id="126957.T1ITR1"/>
<comment type="catalytic activity">
    <reaction evidence="8">
        <text>a 1,2-diacyl-sn-glycero-3-phospho-(1D-myo-inositol)(in) = a 1,2-diacyl-sn-glycero-3-phospho-(1D-myo-inositol)(out)</text>
        <dbReference type="Rhea" id="RHEA:38691"/>
        <dbReference type="ChEBI" id="CHEBI:57880"/>
    </reaction>
</comment>
<feature type="transmembrane region" description="Helical" evidence="15">
    <location>
        <begin position="482"/>
        <end position="502"/>
    </location>
</feature>
<keyword evidence="4 15" id="KW-1133">Transmembrane helix</keyword>
<organism evidence="17 18">
    <name type="scientific">Strigamia maritima</name>
    <name type="common">European centipede</name>
    <name type="synonym">Geophilus maritimus</name>
    <dbReference type="NCBI Taxonomy" id="126957"/>
    <lineage>
        <taxon>Eukaryota</taxon>
        <taxon>Metazoa</taxon>
        <taxon>Ecdysozoa</taxon>
        <taxon>Arthropoda</taxon>
        <taxon>Myriapoda</taxon>
        <taxon>Chilopoda</taxon>
        <taxon>Pleurostigmophora</taxon>
        <taxon>Geophilomorpha</taxon>
        <taxon>Linotaeniidae</taxon>
        <taxon>Strigamia</taxon>
    </lineage>
</organism>
<dbReference type="HOGENOM" id="CLU_019907_4_1_1"/>
<evidence type="ECO:0000256" key="6">
    <source>
        <dbReference type="ARBA" id="ARBA00024615"/>
    </source>
</evidence>
<sequence length="548" mass="64372">MKPSWGSLFFVAFLAYVLNSVWTLYQLWRVPPCVDDYCLTSSLKSIENFKLHFYQSPTRNPRRKEDLNELYVWDNFDILLPQERSINVTMLNEAVTNKTVYLHIVMVPQYTSVKNPITLITNPLAATAVGALVTYMIPEKRVFNILNSEMKIVNQNKMIKEQPTAHWRTKMIFEIVTDKSSLPSRNMPRELIKFIRMAPRNEYLPVLFINKMKYRITDLQPINKSETSRELLLKYNPTSFGMLRLLVQLQGAMTTMKNLGFEEKDIDEVKGIFTDTNLYLLCATFVIAAFHLMFDFLAFKNDIAFWKRKKSMVGVSFRTVSWRCISQIIIFLHLWDEEASRLILIPAFIGTFIEVWKVLKASKISIHWKFPLPKLLFGSTNDAEKKSEEFDAEVMKHLRYFVYPLCLGGAIYSLVYVEHKSLFSWCLQSLVNGKQVFSTKTCFYCKMLTKISGVYAFGFLLMLPQLFLNYKLKSVAHLPWKVFMYKAFNTFIDDIFAFIITMPTAHRIACFRDDIVFLIYLYQRWLYPVDKTRENEYGENFTEEKKQQ</sequence>
<comment type="catalytic activity">
    <reaction evidence="9">
        <text>6-(alpha-D-glucosaminyl)-(1-octadecanoyl,2-(9Z)-octadecenoyl-sn-glycero-3-phospho)-1D-myo-inositol(in) = 6-(alpha-D-glucosaminyl)-(1-octadecanoyl,2-(9Z)-octadecenoyl-sn-glycero-3-phospho)-1D-myo-inositol(out)</text>
        <dbReference type="Rhea" id="RHEA:71495"/>
        <dbReference type="ChEBI" id="CHEBI:190691"/>
    </reaction>
</comment>
<evidence type="ECO:0000256" key="5">
    <source>
        <dbReference type="ARBA" id="ARBA00023136"/>
    </source>
</evidence>
<dbReference type="PANTHER" id="PTHR21347">
    <property type="entry name" value="CLEFT LIP AND PALATE ASSOCIATED TRANSMEMBRANE PROTEIN-RELATED"/>
    <property type="match status" value="1"/>
</dbReference>
<keyword evidence="18" id="KW-1185">Reference proteome</keyword>
<keyword evidence="5 15" id="KW-0472">Membrane</keyword>
<comment type="catalytic activity">
    <reaction evidence="14">
        <text>a 6-(alpha-D-glucosaminyl)-1-(1,2-diacyl-sn-glycero-3-phospho)-1D-myo-inositol(in) = a 6-(alpha-D-glucosaminyl)-1-(1,2-diacyl-sn-glycero-3-phospho)-1D-myo-inositol(out)</text>
        <dbReference type="Rhea" id="RHEA:71491"/>
        <dbReference type="ChEBI" id="CHEBI:57997"/>
    </reaction>
</comment>
<evidence type="ECO:0000256" key="7">
    <source>
        <dbReference type="ARBA" id="ARBA00024631"/>
    </source>
</evidence>
<feature type="transmembrane region" description="Helical" evidence="15">
    <location>
        <begin position="400"/>
        <end position="417"/>
    </location>
</feature>
<evidence type="ECO:0000256" key="3">
    <source>
        <dbReference type="ARBA" id="ARBA00022692"/>
    </source>
</evidence>
<keyword evidence="16" id="KW-0732">Signal</keyword>
<dbReference type="InterPro" id="IPR008429">
    <property type="entry name" value="CLPTM1"/>
</dbReference>
<dbReference type="GO" id="GO:0012505">
    <property type="term" value="C:endomembrane system"/>
    <property type="evidence" value="ECO:0007669"/>
    <property type="project" value="TreeGrafter"/>
</dbReference>
<evidence type="ECO:0000313" key="17">
    <source>
        <dbReference type="EnsemblMetazoa" id="SMAR004516-PA"/>
    </source>
</evidence>
<dbReference type="AlphaFoldDB" id="T1ITR1"/>
<dbReference type="Pfam" id="PF05602">
    <property type="entry name" value="CLPTM1"/>
    <property type="match status" value="1"/>
</dbReference>
<evidence type="ECO:0000256" key="9">
    <source>
        <dbReference type="ARBA" id="ARBA00036810"/>
    </source>
</evidence>
<reference evidence="18" key="1">
    <citation type="submission" date="2011-05" db="EMBL/GenBank/DDBJ databases">
        <authorList>
            <person name="Richards S.R."/>
            <person name="Qu J."/>
            <person name="Jiang H."/>
            <person name="Jhangiani S.N."/>
            <person name="Agravi P."/>
            <person name="Goodspeed R."/>
            <person name="Gross S."/>
            <person name="Mandapat C."/>
            <person name="Jackson L."/>
            <person name="Mathew T."/>
            <person name="Pu L."/>
            <person name="Thornton R."/>
            <person name="Saada N."/>
            <person name="Wilczek-Boney K.B."/>
            <person name="Lee S."/>
            <person name="Kovar C."/>
            <person name="Wu Y."/>
            <person name="Scherer S.E."/>
            <person name="Worley K.C."/>
            <person name="Muzny D.M."/>
            <person name="Gibbs R."/>
        </authorList>
    </citation>
    <scope>NUCLEOTIDE SEQUENCE</scope>
    <source>
        <strain evidence="18">Brora</strain>
    </source>
</reference>
<evidence type="ECO:0000256" key="2">
    <source>
        <dbReference type="ARBA" id="ARBA00009310"/>
    </source>
</evidence>
<protein>
    <recommendedName>
        <fullName evidence="10">Lipid scramblase CLPTM1L</fullName>
    </recommendedName>
    <alternativeName>
        <fullName evidence="12">Cisplatin resistance-related protein 9</fullName>
    </alternativeName>
    <alternativeName>
        <fullName evidence="11">Cleft lip and palate transmembrane protein 1-like protein</fullName>
    </alternativeName>
</protein>
<feature type="transmembrane region" description="Helical" evidence="15">
    <location>
        <begin position="278"/>
        <end position="299"/>
    </location>
</feature>
<evidence type="ECO:0000313" key="18">
    <source>
        <dbReference type="Proteomes" id="UP000014500"/>
    </source>
</evidence>
<evidence type="ECO:0000256" key="13">
    <source>
        <dbReference type="ARBA" id="ARBA00045827"/>
    </source>
</evidence>
<dbReference type="PhylomeDB" id="T1ITR1"/>
<evidence type="ECO:0000256" key="10">
    <source>
        <dbReference type="ARBA" id="ARBA00040905"/>
    </source>
</evidence>
<evidence type="ECO:0000256" key="8">
    <source>
        <dbReference type="ARBA" id="ARBA00035895"/>
    </source>
</evidence>
<dbReference type="GO" id="GO:0016020">
    <property type="term" value="C:membrane"/>
    <property type="evidence" value="ECO:0007669"/>
    <property type="project" value="UniProtKB-SubCell"/>
</dbReference>
<feature type="chain" id="PRO_5004590039" description="Lipid scramblase CLPTM1L" evidence="16">
    <location>
        <begin position="24"/>
        <end position="548"/>
    </location>
</feature>
<comment type="function">
    <text evidence="13">Scramblase that mediates the translocation of glucosaminylphosphatidylinositol (alpha-D-GlcN-(1-6)-(1,2-diacyl-sn-glycero-3-phospho)-1D-myo-inositol, GlcN-PI) across the endoplasmic reticulum (ER) membrane, from the cytosolic leaflet to the luminal leaflet of the ER membrane, where it participates in the biosynthesis of glycosylphosphatidylinositol (GPI). GPI is a lipid glycoconjugate involved in post-translational modification of proteins. Can also translocate 1,2-diacyl-sn-glycero-3-phospho-(1D-myo-inositol) (phosphatidylinositol or PI), as well as several other phospholipids (1,2-diacyl-sn-glycero-3-phosphocholine, 1,2-diacyl-sn-glycero-3-phosphoethanolamine), and N-acetylglucosaminylphosphatidylinositol (GlcNAc-PI) in vitro.</text>
</comment>
<dbReference type="EnsemblMetazoa" id="SMAR004516-RA">
    <property type="protein sequence ID" value="SMAR004516-PA"/>
    <property type="gene ID" value="SMAR004516"/>
</dbReference>
<evidence type="ECO:0000256" key="14">
    <source>
        <dbReference type="ARBA" id="ARBA00093208"/>
    </source>
</evidence>
<evidence type="ECO:0000256" key="12">
    <source>
        <dbReference type="ARBA" id="ARBA00043155"/>
    </source>
</evidence>
<evidence type="ECO:0000256" key="11">
    <source>
        <dbReference type="ARBA" id="ARBA00042320"/>
    </source>
</evidence>
<feature type="transmembrane region" description="Helical" evidence="15">
    <location>
        <begin position="453"/>
        <end position="470"/>
    </location>
</feature>
<evidence type="ECO:0000256" key="16">
    <source>
        <dbReference type="SAM" id="SignalP"/>
    </source>
</evidence>
<reference evidence="17" key="2">
    <citation type="submission" date="2015-02" db="UniProtKB">
        <authorList>
            <consortium name="EnsemblMetazoa"/>
        </authorList>
    </citation>
    <scope>IDENTIFICATION</scope>
</reference>
<name>T1ITR1_STRMM</name>
<dbReference type="EMBL" id="JH431494">
    <property type="status" value="NOT_ANNOTATED_CDS"/>
    <property type="molecule type" value="Genomic_DNA"/>
</dbReference>
<evidence type="ECO:0000256" key="1">
    <source>
        <dbReference type="ARBA" id="ARBA00004141"/>
    </source>
</evidence>
<comment type="similarity">
    <text evidence="2">Belongs to the CLPTM1 family.</text>
</comment>
<comment type="catalytic activity">
    <reaction evidence="7">
        <text>a 1,2-diacyl-sn-glycero-3-phosphocholine(in) = a 1,2-diacyl-sn-glycero-3-phosphocholine(out)</text>
        <dbReference type="Rhea" id="RHEA:38571"/>
        <dbReference type="ChEBI" id="CHEBI:57643"/>
    </reaction>
</comment>
<keyword evidence="3 15" id="KW-0812">Transmembrane</keyword>
<evidence type="ECO:0000256" key="15">
    <source>
        <dbReference type="SAM" id="Phobius"/>
    </source>
</evidence>
<comment type="subcellular location">
    <subcellularLocation>
        <location evidence="1">Membrane</location>
        <topology evidence="1">Multi-pass membrane protein</topology>
    </subcellularLocation>
</comment>
<dbReference type="eggNOG" id="KOG2489">
    <property type="taxonomic scope" value="Eukaryota"/>
</dbReference>